<sequence length="92" mass="10260">MLRVFRVFRVFRMFRMRGLFHASILHPPTDIRSSEEITHDQDFACGKLDAPTHCGGQVALEASVSPCGLRSAGDRVDTMHVWRGPLDAHAVA</sequence>
<protein>
    <submittedName>
        <fullName evidence="1">Uncharacterized protein</fullName>
    </submittedName>
</protein>
<name>A0A917UVS7_9MICO</name>
<dbReference type="EMBL" id="BMMD01000019">
    <property type="protein sequence ID" value="GGJ89004.1"/>
    <property type="molecule type" value="Genomic_DNA"/>
</dbReference>
<proteinExistence type="predicted"/>
<gene>
    <name evidence="1" type="ORF">GCM10011372_29470</name>
</gene>
<comment type="caution">
    <text evidence="1">The sequence shown here is derived from an EMBL/GenBank/DDBJ whole genome shotgun (WGS) entry which is preliminary data.</text>
</comment>
<evidence type="ECO:0000313" key="1">
    <source>
        <dbReference type="EMBL" id="GGJ89004.1"/>
    </source>
</evidence>
<dbReference type="AlphaFoldDB" id="A0A917UVS7"/>
<reference evidence="1" key="2">
    <citation type="submission" date="2020-09" db="EMBL/GenBank/DDBJ databases">
        <authorList>
            <person name="Sun Q."/>
            <person name="Zhou Y."/>
        </authorList>
    </citation>
    <scope>NUCLEOTIDE SEQUENCE</scope>
    <source>
        <strain evidence="1">CGMCC 1.8984</strain>
    </source>
</reference>
<evidence type="ECO:0000313" key="2">
    <source>
        <dbReference type="Proteomes" id="UP000636956"/>
    </source>
</evidence>
<accession>A0A917UVS7</accession>
<reference evidence="1" key="1">
    <citation type="journal article" date="2014" name="Int. J. Syst. Evol. Microbiol.">
        <title>Complete genome sequence of Corynebacterium casei LMG S-19264T (=DSM 44701T), isolated from a smear-ripened cheese.</title>
        <authorList>
            <consortium name="US DOE Joint Genome Institute (JGI-PGF)"/>
            <person name="Walter F."/>
            <person name="Albersmeier A."/>
            <person name="Kalinowski J."/>
            <person name="Ruckert C."/>
        </authorList>
    </citation>
    <scope>NUCLEOTIDE SEQUENCE</scope>
    <source>
        <strain evidence="1">CGMCC 1.8984</strain>
    </source>
</reference>
<dbReference type="Proteomes" id="UP000636956">
    <property type="component" value="Unassembled WGS sequence"/>
</dbReference>
<organism evidence="1 2">
    <name type="scientific">Agromyces bauzanensis</name>
    <dbReference type="NCBI Taxonomy" id="1308924"/>
    <lineage>
        <taxon>Bacteria</taxon>
        <taxon>Bacillati</taxon>
        <taxon>Actinomycetota</taxon>
        <taxon>Actinomycetes</taxon>
        <taxon>Micrococcales</taxon>
        <taxon>Microbacteriaceae</taxon>
        <taxon>Agromyces</taxon>
    </lineage>
</organism>
<keyword evidence="2" id="KW-1185">Reference proteome</keyword>